<keyword evidence="2" id="KW-1185">Reference proteome</keyword>
<reference evidence="1 2" key="1">
    <citation type="journal article" date="2017" name="Mol. Biol. Evol.">
        <title>The 4-celled Tetrabaena socialis nuclear genome reveals the essential components for genetic control of cell number at the origin of multicellularity in the volvocine lineage.</title>
        <authorList>
            <person name="Featherston J."/>
            <person name="Arakaki Y."/>
            <person name="Hanschen E.R."/>
            <person name="Ferris P.J."/>
            <person name="Michod R.E."/>
            <person name="Olson B.J.S.C."/>
            <person name="Nozaki H."/>
            <person name="Durand P.M."/>
        </authorList>
    </citation>
    <scope>NUCLEOTIDE SEQUENCE [LARGE SCALE GENOMIC DNA]</scope>
    <source>
        <strain evidence="1 2">NIES-571</strain>
    </source>
</reference>
<feature type="non-terminal residue" evidence="1">
    <location>
        <position position="530"/>
    </location>
</feature>
<dbReference type="PANTHER" id="PTHR11319:SF35">
    <property type="entry name" value="OUTER MEMBRANE PROTEIN PMPC-RELATED"/>
    <property type="match status" value="1"/>
</dbReference>
<organism evidence="1 2">
    <name type="scientific">Tetrabaena socialis</name>
    <dbReference type="NCBI Taxonomy" id="47790"/>
    <lineage>
        <taxon>Eukaryota</taxon>
        <taxon>Viridiplantae</taxon>
        <taxon>Chlorophyta</taxon>
        <taxon>core chlorophytes</taxon>
        <taxon>Chlorophyceae</taxon>
        <taxon>CS clade</taxon>
        <taxon>Chlamydomonadales</taxon>
        <taxon>Tetrabaenaceae</taxon>
        <taxon>Tetrabaena</taxon>
    </lineage>
</organism>
<dbReference type="OrthoDB" id="551156at2759"/>
<accession>A0A2J8AHJ3</accession>
<evidence type="ECO:0008006" key="3">
    <source>
        <dbReference type="Google" id="ProtNLM"/>
    </source>
</evidence>
<name>A0A2J8AHJ3_9CHLO</name>
<dbReference type="EMBL" id="PGGS01000017">
    <property type="protein sequence ID" value="PNH11980.1"/>
    <property type="molecule type" value="Genomic_DNA"/>
</dbReference>
<dbReference type="PANTHER" id="PTHR11319">
    <property type="entry name" value="G PROTEIN-COUPLED RECEPTOR-RELATED"/>
    <property type="match status" value="1"/>
</dbReference>
<protein>
    <recommendedName>
        <fullName evidence="3">Tyrosine-protein kinase ephrin type A/B receptor-like domain-containing protein</fullName>
    </recommendedName>
</protein>
<gene>
    <name evidence="1" type="ORF">TSOC_001131</name>
</gene>
<dbReference type="AlphaFoldDB" id="A0A2J8AHJ3"/>
<comment type="caution">
    <text evidence="1">The sequence shown here is derived from an EMBL/GenBank/DDBJ whole genome shotgun (WGS) entry which is preliminary data.</text>
</comment>
<sequence>MHSSTFTCWSVILNAPLLWNNSAKGNGGAVYGVVDKSLALVCGNVSPGRDAADTVLANFISKVLTNNANDSRASGHNNGGISMGYLPRTSQDTRSLACFAGPHTLSQNSAEGYGQDIATKPKWIVIRTIAESDPPQVLSGNNSNNSACSAANNTWTQRAVLHRVNNTNSSGSRSCWPGQCSMLVPNNVAIDLYVDVYDAIQQLANDTTSLKPVIRASVRSLDSSNITTIFGNPTAQVVESQAALKGLRVWARAGAYQLRLSLETVDLQVEPLTVNFTVPPCALGEISLEQGFLCTRCPSETYTMDIFTDANVSQANVSQCHSCPSNAICPGGAVVVPQSGYWHSAANSTLIHQCPNSGSCRDGDVEATDALVRCQQRWFSYFGEPGRYASLISNDAGGINLVGAYLDAYISASQNCTTASSPLSTENFDGFLLDCALWGTPSDHANSYMQSQCSRPTQPYYVTGFSVRITLLTDYSQDQQWGQPPAVDVLKMMIVHMQYFVIVANLGLGWPSPVEGLQSVLSSLMGNIKQ</sequence>
<proteinExistence type="predicted"/>
<evidence type="ECO:0000313" key="1">
    <source>
        <dbReference type="EMBL" id="PNH11980.1"/>
    </source>
</evidence>
<evidence type="ECO:0000313" key="2">
    <source>
        <dbReference type="Proteomes" id="UP000236333"/>
    </source>
</evidence>
<dbReference type="Proteomes" id="UP000236333">
    <property type="component" value="Unassembled WGS sequence"/>
</dbReference>